<dbReference type="Pfam" id="PF02699">
    <property type="entry name" value="YajC"/>
    <property type="match status" value="1"/>
</dbReference>
<evidence type="ECO:0000256" key="3">
    <source>
        <dbReference type="ARBA" id="ARBA00022475"/>
    </source>
</evidence>
<evidence type="ECO:0000256" key="6">
    <source>
        <dbReference type="ARBA" id="ARBA00022989"/>
    </source>
</evidence>
<evidence type="ECO:0000256" key="1">
    <source>
        <dbReference type="ARBA" id="ARBA00004162"/>
    </source>
</evidence>
<sequence length="117" mass="12762">MTKIVTGLMAMMFAGNVFAAEAAKQPSILASLFLPIMLIVVFYFLLIRPQSKRAKEHRALVAALGNGDEVVTSSGILGKIIEMRDDFVELEISDNVRVKIQRTSIGTVLPKGTIKSI</sequence>
<dbReference type="PRINTS" id="PR01853">
    <property type="entry name" value="YAJCTRNLCASE"/>
</dbReference>
<dbReference type="EMBL" id="UOFL01000118">
    <property type="protein sequence ID" value="VAW77125.1"/>
    <property type="molecule type" value="Genomic_DNA"/>
</dbReference>
<evidence type="ECO:0000256" key="8">
    <source>
        <dbReference type="ARBA" id="ARBA00023136"/>
    </source>
</evidence>
<dbReference type="GO" id="GO:0015031">
    <property type="term" value="P:protein transport"/>
    <property type="evidence" value="ECO:0007669"/>
    <property type="project" value="UniProtKB-KW"/>
</dbReference>
<dbReference type="GO" id="GO:0005886">
    <property type="term" value="C:plasma membrane"/>
    <property type="evidence" value="ECO:0007669"/>
    <property type="project" value="UniProtKB-SubCell"/>
</dbReference>
<evidence type="ECO:0000256" key="4">
    <source>
        <dbReference type="ARBA" id="ARBA00022692"/>
    </source>
</evidence>
<feature type="transmembrane region" description="Helical" evidence="9">
    <location>
        <begin position="29"/>
        <end position="47"/>
    </location>
</feature>
<reference evidence="10" key="1">
    <citation type="submission" date="2018-06" db="EMBL/GenBank/DDBJ databases">
        <authorList>
            <person name="Zhirakovskaya E."/>
        </authorList>
    </citation>
    <scope>NUCLEOTIDE SEQUENCE</scope>
</reference>
<evidence type="ECO:0000256" key="7">
    <source>
        <dbReference type="ARBA" id="ARBA00023010"/>
    </source>
</evidence>
<keyword evidence="8 9" id="KW-0472">Membrane</keyword>
<evidence type="ECO:0000256" key="5">
    <source>
        <dbReference type="ARBA" id="ARBA00022927"/>
    </source>
</evidence>
<evidence type="ECO:0000256" key="2">
    <source>
        <dbReference type="ARBA" id="ARBA00022448"/>
    </source>
</evidence>
<keyword evidence="2" id="KW-0813">Transport</keyword>
<dbReference type="NCBIfam" id="TIGR00739">
    <property type="entry name" value="yajC"/>
    <property type="match status" value="1"/>
</dbReference>
<dbReference type="PANTHER" id="PTHR33909:SF1">
    <property type="entry name" value="SEC TRANSLOCON ACCESSORY COMPLEX SUBUNIT YAJC"/>
    <property type="match status" value="1"/>
</dbReference>
<proteinExistence type="predicted"/>
<evidence type="ECO:0000313" key="10">
    <source>
        <dbReference type="EMBL" id="VAW77125.1"/>
    </source>
</evidence>
<dbReference type="PANTHER" id="PTHR33909">
    <property type="entry name" value="SEC TRANSLOCON ACCESSORY COMPLEX SUBUNIT YAJC"/>
    <property type="match status" value="1"/>
</dbReference>
<dbReference type="AlphaFoldDB" id="A0A3B0Y8K4"/>
<keyword evidence="6 9" id="KW-1133">Transmembrane helix</keyword>
<keyword evidence="5" id="KW-0653">Protein transport</keyword>
<comment type="subcellular location">
    <subcellularLocation>
        <location evidence="1">Cell membrane</location>
        <topology evidence="1">Single-pass membrane protein</topology>
    </subcellularLocation>
</comment>
<keyword evidence="4 9" id="KW-0812">Transmembrane</keyword>
<protein>
    <submittedName>
        <fullName evidence="10">Protein translocase subunit YajC</fullName>
    </submittedName>
</protein>
<dbReference type="SMART" id="SM01323">
    <property type="entry name" value="YajC"/>
    <property type="match status" value="1"/>
</dbReference>
<name>A0A3B0Y8K4_9ZZZZ</name>
<keyword evidence="7" id="KW-0811">Translocation</keyword>
<organism evidence="10">
    <name type="scientific">hydrothermal vent metagenome</name>
    <dbReference type="NCBI Taxonomy" id="652676"/>
    <lineage>
        <taxon>unclassified sequences</taxon>
        <taxon>metagenomes</taxon>
        <taxon>ecological metagenomes</taxon>
    </lineage>
</organism>
<accession>A0A3B0Y8K4</accession>
<dbReference type="InterPro" id="IPR003849">
    <property type="entry name" value="Preprotein_translocase_YajC"/>
</dbReference>
<evidence type="ECO:0000256" key="9">
    <source>
        <dbReference type="SAM" id="Phobius"/>
    </source>
</evidence>
<gene>
    <name evidence="10" type="ORF">MNBD_GAMMA12-256</name>
</gene>
<keyword evidence="3" id="KW-1003">Cell membrane</keyword>